<dbReference type="PANTHER" id="PTHR31169:SF8">
    <property type="entry name" value="ZINC-FINGER DOMAIN OF MONOAMINE-OXIDASE A REPRESSOR R1 PROTEIN"/>
    <property type="match status" value="1"/>
</dbReference>
<dbReference type="AlphaFoldDB" id="A0AA39E8A8"/>
<evidence type="ECO:0000256" key="7">
    <source>
        <dbReference type="ARBA" id="ARBA00023015"/>
    </source>
</evidence>
<dbReference type="GO" id="GO:0005737">
    <property type="term" value="C:cytoplasm"/>
    <property type="evidence" value="ECO:0007669"/>
    <property type="project" value="UniProtKB-SubCell"/>
</dbReference>
<proteinExistence type="predicted"/>
<protein>
    <recommendedName>
        <fullName evidence="11">Zinc-finger domain-containing protein</fullName>
    </recommendedName>
</protein>
<feature type="compositionally biased region" description="Polar residues" evidence="10">
    <location>
        <begin position="13"/>
        <end position="22"/>
    </location>
</feature>
<feature type="compositionally biased region" description="Basic and acidic residues" evidence="10">
    <location>
        <begin position="23"/>
        <end position="33"/>
    </location>
</feature>
<keyword evidence="6" id="KW-0832">Ubl conjugation</keyword>
<comment type="subcellular location">
    <subcellularLocation>
        <location evidence="2">Cytoplasm</location>
    </subcellularLocation>
    <subcellularLocation>
        <location evidence="1">Nucleus</location>
    </subcellularLocation>
</comment>
<reference evidence="12 13" key="1">
    <citation type="journal article" date="2023" name="BMC Biotechnol.">
        <title>Vitis rotundifolia cv Carlos genome sequencing.</title>
        <authorList>
            <person name="Huff M."/>
            <person name="Hulse-Kemp A."/>
            <person name="Scheffler B."/>
            <person name="Youngblood R."/>
            <person name="Simpson S."/>
            <person name="Babiker E."/>
            <person name="Staton M."/>
        </authorList>
    </citation>
    <scope>NUCLEOTIDE SEQUENCE [LARGE SCALE GENOMIC DNA]</scope>
    <source>
        <tissue evidence="12">Leaf</tissue>
    </source>
</reference>
<dbReference type="Proteomes" id="UP001168098">
    <property type="component" value="Unassembled WGS sequence"/>
</dbReference>
<organism evidence="12 13">
    <name type="scientific">Vitis rotundifolia</name>
    <name type="common">Muscadine grape</name>
    <dbReference type="NCBI Taxonomy" id="103349"/>
    <lineage>
        <taxon>Eukaryota</taxon>
        <taxon>Viridiplantae</taxon>
        <taxon>Streptophyta</taxon>
        <taxon>Embryophyta</taxon>
        <taxon>Tracheophyta</taxon>
        <taxon>Spermatophyta</taxon>
        <taxon>Magnoliopsida</taxon>
        <taxon>eudicotyledons</taxon>
        <taxon>Gunneridae</taxon>
        <taxon>Pentapetalae</taxon>
        <taxon>rosids</taxon>
        <taxon>Vitales</taxon>
        <taxon>Vitaceae</taxon>
        <taxon>Viteae</taxon>
        <taxon>Vitis</taxon>
    </lineage>
</organism>
<feature type="region of interest" description="Disordered" evidence="10">
    <location>
        <begin position="215"/>
        <end position="236"/>
    </location>
</feature>
<dbReference type="GO" id="GO:0006355">
    <property type="term" value="P:regulation of DNA-templated transcription"/>
    <property type="evidence" value="ECO:0007669"/>
    <property type="project" value="InterPro"/>
</dbReference>
<keyword evidence="4" id="KW-1017">Isopeptide bond</keyword>
<dbReference type="Pfam" id="PF10497">
    <property type="entry name" value="zf-4CXXC_R1"/>
    <property type="match status" value="1"/>
</dbReference>
<keyword evidence="5" id="KW-0597">Phosphoprotein</keyword>
<dbReference type="InterPro" id="IPR018866">
    <property type="entry name" value="Znf-4CXXC_R1"/>
</dbReference>
<evidence type="ECO:0000313" key="12">
    <source>
        <dbReference type="EMBL" id="KAJ9707557.1"/>
    </source>
</evidence>
<keyword evidence="13" id="KW-1185">Reference proteome</keyword>
<dbReference type="GO" id="GO:0005634">
    <property type="term" value="C:nucleus"/>
    <property type="evidence" value="ECO:0007669"/>
    <property type="project" value="UniProtKB-SubCell"/>
</dbReference>
<evidence type="ECO:0000256" key="1">
    <source>
        <dbReference type="ARBA" id="ARBA00004123"/>
    </source>
</evidence>
<evidence type="ECO:0000256" key="5">
    <source>
        <dbReference type="ARBA" id="ARBA00022553"/>
    </source>
</evidence>
<feature type="region of interest" description="Disordered" evidence="10">
    <location>
        <begin position="1"/>
        <end position="55"/>
    </location>
</feature>
<name>A0AA39E8A8_VITRO</name>
<accession>A0AA39E8A8</accession>
<comment type="caution">
    <text evidence="12">The sequence shown here is derived from an EMBL/GenBank/DDBJ whole genome shotgun (WGS) entry which is preliminary data.</text>
</comment>
<evidence type="ECO:0000256" key="4">
    <source>
        <dbReference type="ARBA" id="ARBA00022499"/>
    </source>
</evidence>
<evidence type="ECO:0000256" key="9">
    <source>
        <dbReference type="ARBA" id="ARBA00023242"/>
    </source>
</evidence>
<evidence type="ECO:0000256" key="10">
    <source>
        <dbReference type="SAM" id="MobiDB-lite"/>
    </source>
</evidence>
<evidence type="ECO:0000256" key="2">
    <source>
        <dbReference type="ARBA" id="ARBA00004496"/>
    </source>
</evidence>
<evidence type="ECO:0000313" key="13">
    <source>
        <dbReference type="Proteomes" id="UP001168098"/>
    </source>
</evidence>
<dbReference type="EMBL" id="JARBHA010000002">
    <property type="protein sequence ID" value="KAJ9707557.1"/>
    <property type="molecule type" value="Genomic_DNA"/>
</dbReference>
<dbReference type="InterPro" id="IPR040221">
    <property type="entry name" value="CDCA7/CDA7L"/>
</dbReference>
<gene>
    <name evidence="12" type="ORF">PVL29_002544</name>
</gene>
<evidence type="ECO:0000259" key="11">
    <source>
        <dbReference type="Pfam" id="PF10497"/>
    </source>
</evidence>
<evidence type="ECO:0000256" key="8">
    <source>
        <dbReference type="ARBA" id="ARBA00023163"/>
    </source>
</evidence>
<evidence type="ECO:0000256" key="3">
    <source>
        <dbReference type="ARBA" id="ARBA00022490"/>
    </source>
</evidence>
<evidence type="ECO:0000256" key="6">
    <source>
        <dbReference type="ARBA" id="ARBA00022843"/>
    </source>
</evidence>
<keyword evidence="9" id="KW-0539">Nucleus</keyword>
<feature type="domain" description="Zinc-finger" evidence="11">
    <location>
        <begin position="62"/>
        <end position="143"/>
    </location>
</feature>
<keyword evidence="7" id="KW-0805">Transcription regulation</keyword>
<keyword evidence="3" id="KW-0963">Cytoplasm</keyword>
<dbReference type="PANTHER" id="PTHR31169">
    <property type="entry name" value="OS05G0300700 PROTEIN"/>
    <property type="match status" value="1"/>
</dbReference>
<keyword evidence="8" id="KW-0804">Transcription</keyword>
<feature type="compositionally biased region" description="Polar residues" evidence="10">
    <location>
        <begin position="225"/>
        <end position="234"/>
    </location>
</feature>
<sequence length="423" mass="46903">MSLPCGPAPEANLSAQKNNVSMEDSKALSDDTGKVQLVPGSSSSPPEPDKTSGIQIVENPSDSVYRKTCHQCRRDSGTLCRNLKKNMPCPIKYCQRCLLNRYGEKAEEVTQLEDWKKKIGCAPTGILVHKAKATGFSSVSEMLQVVDPDNSVKNVKEMESLVVSSRKLGKENSFDGRDDPNLHLEDLTLKLKEHDHNVDNGSCLKKRNLKGPLSSDSIEIRENGEGNSTISQNMGGLDNAGAKRYKVVKSRTVKNTLKFQNRVAFDVDVPLPQGTGLTTVTCIELPPEDVGDAQQFLEFCAAFRKDLITYQTRHDPFHSTTDPLDLKFVSATSKYLKKNSKTFQVSILTLLCDCDLISFWHASFEITLAYVILPLSGDAREKCGSTYREYISILGIISNIDMAHNDVHVRKIPKSKTIKAINY</sequence>